<proteinExistence type="predicted"/>
<dbReference type="Proteomes" id="UP000249340">
    <property type="component" value="Chromosome"/>
</dbReference>
<dbReference type="PANTHER" id="PTHR43053:SF3">
    <property type="entry name" value="ALPHA-GALACTOSIDASE C-RELATED"/>
    <property type="match status" value="1"/>
</dbReference>
<dbReference type="GO" id="GO:0004557">
    <property type="term" value="F:alpha-galactosidase activity"/>
    <property type="evidence" value="ECO:0007669"/>
    <property type="project" value="InterPro"/>
</dbReference>
<dbReference type="Gene3D" id="3.20.20.70">
    <property type="entry name" value="Aldolase class I"/>
    <property type="match status" value="1"/>
</dbReference>
<dbReference type="GO" id="GO:0016052">
    <property type="term" value="P:carbohydrate catabolic process"/>
    <property type="evidence" value="ECO:0007669"/>
    <property type="project" value="InterPro"/>
</dbReference>
<protein>
    <submittedName>
        <fullName evidence="3">Alpha-galactosidase</fullName>
    </submittedName>
</protein>
<name>A0A345SSU9_9ACTN</name>
<dbReference type="Pfam" id="PF02065">
    <property type="entry name" value="Melibiase"/>
    <property type="match status" value="1"/>
</dbReference>
<dbReference type="SUPFAM" id="SSF51445">
    <property type="entry name" value="(Trans)glycosidases"/>
    <property type="match status" value="1"/>
</dbReference>
<dbReference type="AlphaFoldDB" id="A0A345SSU9"/>
<keyword evidence="4" id="KW-1185">Reference proteome</keyword>
<organism evidence="3 4">
    <name type="scientific">Peterkaempfera bronchialis</name>
    <dbReference type="NCBI Taxonomy" id="2126346"/>
    <lineage>
        <taxon>Bacteria</taxon>
        <taxon>Bacillati</taxon>
        <taxon>Actinomycetota</taxon>
        <taxon>Actinomycetes</taxon>
        <taxon>Kitasatosporales</taxon>
        <taxon>Streptomycetaceae</taxon>
        <taxon>Peterkaempfera</taxon>
    </lineage>
</organism>
<dbReference type="RefSeq" id="WP_111491823.1">
    <property type="nucleotide sequence ID" value="NZ_CP031264.1"/>
</dbReference>
<dbReference type="CDD" id="cd14791">
    <property type="entry name" value="GH36"/>
    <property type="match status" value="1"/>
</dbReference>
<keyword evidence="1" id="KW-0378">Hydrolase</keyword>
<dbReference type="KEGG" id="stri:C7M71_004370"/>
<dbReference type="OrthoDB" id="9758822at2"/>
<dbReference type="EMBL" id="CP031264">
    <property type="protein sequence ID" value="AXI76804.1"/>
    <property type="molecule type" value="Genomic_DNA"/>
</dbReference>
<reference evidence="4" key="1">
    <citation type="submission" date="2018-07" db="EMBL/GenBank/DDBJ databases">
        <title>Streptacidiphilus bronchialis DSM 106435 chromosome.</title>
        <authorList>
            <person name="Batra D."/>
            <person name="Gulvik C.A."/>
        </authorList>
    </citation>
    <scope>NUCLEOTIDE SEQUENCE [LARGE SCALE GENOMIC DNA]</scope>
    <source>
        <strain evidence="4">DSM 106435</strain>
    </source>
</reference>
<dbReference type="InterPro" id="IPR002252">
    <property type="entry name" value="Glyco_hydro_36"/>
</dbReference>
<gene>
    <name evidence="3" type="ORF">C7M71_004370</name>
</gene>
<evidence type="ECO:0000313" key="3">
    <source>
        <dbReference type="EMBL" id="AXI76804.1"/>
    </source>
</evidence>
<evidence type="ECO:0000256" key="2">
    <source>
        <dbReference type="ARBA" id="ARBA00023295"/>
    </source>
</evidence>
<keyword evidence="2" id="KW-0326">Glycosidase</keyword>
<accession>A0A345SSU9</accession>
<dbReference type="InterPro" id="IPR050985">
    <property type="entry name" value="Alpha-glycosidase_related"/>
</dbReference>
<sequence>MAIVIDLGGRSLAVQAAGTPEAVSGGVILPPGRVAVLHGQGDTEFYRHGWNSWSPTGWRTLSSPPLCISDPRRRQTADDTVWHDERRHHSSAVAALDLRDGTVLLLGSLGLGNPRLTADQDTLVGWYESGAAPWFLAAGPETEVFSRYAELLAKHLGGRRNPPTTRTVWCSWYSYYEDIDEAGLLAELPAVAELPFEVFQVDDGWEEVVGDWEANAKFPSGMAHLAERVTAAGLAPGLWLAPFIALPRSRTVRERPELFLRDRQGGLAVTGYNWDTGYHSLDLTLPEAQDHLRSIIARVVGWGYRYLKLDFVYAAAAAAERAHDIGREEVYRDALALIRETAGEDVYLLGSGALPLPSLGLLDGIRIGPDVGPFWSHYGLDDPSDAAARNAVAVSAGRLWLDNLYDIDPDVAIFRTQRSLLTDDQRRILADLATACRFRAVSDPPSWLSDAERAQLTAFLTADPDIRWLGRNRVSLDGRRIDFPVDLPQG</sequence>
<evidence type="ECO:0000313" key="4">
    <source>
        <dbReference type="Proteomes" id="UP000249340"/>
    </source>
</evidence>
<evidence type="ECO:0000256" key="1">
    <source>
        <dbReference type="ARBA" id="ARBA00022801"/>
    </source>
</evidence>
<dbReference type="PANTHER" id="PTHR43053">
    <property type="entry name" value="GLYCOSIDASE FAMILY 31"/>
    <property type="match status" value="1"/>
</dbReference>
<dbReference type="InterPro" id="IPR017853">
    <property type="entry name" value="GH"/>
</dbReference>
<dbReference type="InterPro" id="IPR013785">
    <property type="entry name" value="Aldolase_TIM"/>
</dbReference>